<dbReference type="HOGENOM" id="CLU_031955_1_2_7"/>
<keyword evidence="5" id="KW-0949">S-adenosyl-L-methionine</keyword>
<dbReference type="PANTHER" id="PTHR43182">
    <property type="entry name" value="COBALT-PRECORRIN-6B C(15)-METHYLTRANSFERASE (DECARBOXYLATING)"/>
    <property type="match status" value="1"/>
</dbReference>
<dbReference type="InterPro" id="IPR012818">
    <property type="entry name" value="CbiE"/>
</dbReference>
<dbReference type="SUPFAM" id="SSF53790">
    <property type="entry name" value="Tetrapyrrole methylase"/>
    <property type="match status" value="1"/>
</dbReference>
<evidence type="ECO:0000256" key="2">
    <source>
        <dbReference type="ARBA" id="ARBA00022573"/>
    </source>
</evidence>
<reference evidence="7 8" key="1">
    <citation type="submission" date="2009-06" db="EMBL/GenBank/DDBJ databases">
        <title>Complete sequence of Desulfovibrio salexigens DSM 2638.</title>
        <authorList>
            <consortium name="US DOE Joint Genome Institute"/>
            <person name="Lucas S."/>
            <person name="Copeland A."/>
            <person name="Lapidus A."/>
            <person name="Glavina del Rio T."/>
            <person name="Tice H."/>
            <person name="Bruce D."/>
            <person name="Goodwin L."/>
            <person name="Pitluck S."/>
            <person name="Munk A.C."/>
            <person name="Brettin T."/>
            <person name="Detter J.C."/>
            <person name="Han C."/>
            <person name="Tapia R."/>
            <person name="Larimer F."/>
            <person name="Land M."/>
            <person name="Hauser L."/>
            <person name="Kyrpides N."/>
            <person name="Anderson I."/>
            <person name="Wall J.D."/>
            <person name="Arkin A.P."/>
            <person name="Dehal P."/>
            <person name="Chivian D."/>
            <person name="Giles B."/>
            <person name="Hazen T.C."/>
        </authorList>
    </citation>
    <scope>NUCLEOTIDE SEQUENCE [LARGE SCALE GENOMIC DNA]</scope>
    <source>
        <strain evidence="8">ATCC 14822 / DSM 2638 / NCIMB 8403 / VKM B-1763</strain>
    </source>
</reference>
<dbReference type="CDD" id="cd02440">
    <property type="entry name" value="AdoMet_MTases"/>
    <property type="match status" value="1"/>
</dbReference>
<evidence type="ECO:0000313" key="8">
    <source>
        <dbReference type="Proteomes" id="UP000002601"/>
    </source>
</evidence>
<keyword evidence="4 7" id="KW-0808">Transferase</keyword>
<dbReference type="GO" id="GO:0046025">
    <property type="term" value="F:precorrin-6Y C5,15-methyltransferase (decarboxylating) activity"/>
    <property type="evidence" value="ECO:0007669"/>
    <property type="project" value="UniProtKB-EC"/>
</dbReference>
<keyword evidence="2" id="KW-0169">Cobalamin biosynthesis</keyword>
<dbReference type="eggNOG" id="COG2242">
    <property type="taxonomic scope" value="Bacteria"/>
</dbReference>
<proteinExistence type="predicted"/>
<protein>
    <submittedName>
        <fullName evidence="7">Precorrin-6y C5,15-methyltransferase (Decarboxylating), CbiE subunit</fullName>
        <ecNumber evidence="7">2.1.1.132</ecNumber>
    </submittedName>
</protein>
<dbReference type="GO" id="GO:0032259">
    <property type="term" value="P:methylation"/>
    <property type="evidence" value="ECO:0007669"/>
    <property type="project" value="UniProtKB-KW"/>
</dbReference>
<dbReference type="eggNOG" id="COG2241">
    <property type="taxonomic scope" value="Bacteria"/>
</dbReference>
<keyword evidence="8" id="KW-1185">Reference proteome</keyword>
<dbReference type="EMBL" id="CP001649">
    <property type="protein sequence ID" value="ACS78332.1"/>
    <property type="molecule type" value="Genomic_DNA"/>
</dbReference>
<accession>C6BW88</accession>
<dbReference type="GO" id="GO:0008276">
    <property type="term" value="F:protein methyltransferase activity"/>
    <property type="evidence" value="ECO:0007669"/>
    <property type="project" value="InterPro"/>
</dbReference>
<keyword evidence="3 7" id="KW-0489">Methyltransferase</keyword>
<dbReference type="Gene3D" id="3.30.950.10">
    <property type="entry name" value="Methyltransferase, Cobalt-precorrin-4 Transmethylase, Domain 2"/>
    <property type="match status" value="1"/>
</dbReference>
<dbReference type="InterPro" id="IPR014008">
    <property type="entry name" value="Cbl_synth_MTase_CbiT"/>
</dbReference>
<dbReference type="PIRSF" id="PIRSF036428">
    <property type="entry name" value="CobL"/>
    <property type="match status" value="1"/>
</dbReference>
<dbReference type="AlphaFoldDB" id="C6BW88"/>
<dbReference type="Pfam" id="PF01135">
    <property type="entry name" value="PCMT"/>
    <property type="match status" value="1"/>
</dbReference>
<dbReference type="PANTHER" id="PTHR43182:SF1">
    <property type="entry name" value="COBALT-PRECORRIN-7 C(5)-METHYLTRANSFERASE"/>
    <property type="match status" value="1"/>
</dbReference>
<evidence type="ECO:0000256" key="5">
    <source>
        <dbReference type="ARBA" id="ARBA00022691"/>
    </source>
</evidence>
<evidence type="ECO:0000313" key="7">
    <source>
        <dbReference type="EMBL" id="ACS78332.1"/>
    </source>
</evidence>
<dbReference type="SUPFAM" id="SSF53335">
    <property type="entry name" value="S-adenosyl-L-methionine-dependent methyltransferases"/>
    <property type="match status" value="1"/>
</dbReference>
<dbReference type="NCBIfam" id="TIGR02467">
    <property type="entry name" value="CbiE"/>
    <property type="match status" value="1"/>
</dbReference>
<gene>
    <name evidence="7" type="ordered locus">Desal_0265</name>
</gene>
<dbReference type="GO" id="GO:0009236">
    <property type="term" value="P:cobalamin biosynthetic process"/>
    <property type="evidence" value="ECO:0007669"/>
    <property type="project" value="UniProtKB-UniPathway"/>
</dbReference>
<dbReference type="UniPathway" id="UPA00148"/>
<sequence length="411" mass="44938">MKHDMKYPLQIIGLHPGSLTPTKDAAATISNADVLSGGKRLLESFPEFKGPKVPFASPVKEYAKTLKQLLLEGKKVILLADGDPLLFGIAASLIPFLGKENVVISPAVSAIQIGSARLAHSWKDFEIISLHGRDDYSPLFGAMQRNRDCAVYTDATNTPQAIAQRLIEKGVDNYSMTVLAQLETQDEQVIQGEPEAFLNFTCPDLNIVILTSKNKDRSTPLFGRDDDSFTREKGLITKLPVRSAGIALLGLSEGQTVWDLGAGCGSVAIEASFIGAGSRFFAVEKKAERIAMIKENIRNFRAWTVEPVCGEMPQALTELPDPDRIFMGGGIGRGDSVIREAAERLKPGGRLVVHAILMGSIQRTRDLFEELGWNWHSMQIQASTSDKLAGDIRYKAHNPVTILWADKPEGQ</sequence>
<comment type="pathway">
    <text evidence="1">Cofactor biosynthesis; adenosylcobalamin biosynthesis.</text>
</comment>
<dbReference type="CDD" id="cd11644">
    <property type="entry name" value="Precorrin-6Y-MT"/>
    <property type="match status" value="1"/>
</dbReference>
<dbReference type="NCBIfam" id="TIGR02469">
    <property type="entry name" value="CbiT"/>
    <property type="match status" value="1"/>
</dbReference>
<evidence type="ECO:0000256" key="4">
    <source>
        <dbReference type="ARBA" id="ARBA00022679"/>
    </source>
</evidence>
<organism evidence="7 8">
    <name type="scientific">Maridesulfovibrio salexigens (strain ATCC 14822 / DSM 2638 / NCIMB 8403 / VKM B-1763)</name>
    <name type="common">Desulfovibrio salexigens</name>
    <dbReference type="NCBI Taxonomy" id="526222"/>
    <lineage>
        <taxon>Bacteria</taxon>
        <taxon>Pseudomonadati</taxon>
        <taxon>Thermodesulfobacteriota</taxon>
        <taxon>Desulfovibrionia</taxon>
        <taxon>Desulfovibrionales</taxon>
        <taxon>Desulfovibrionaceae</taxon>
        <taxon>Maridesulfovibrio</taxon>
    </lineage>
</organism>
<dbReference type="EC" id="2.1.1.132" evidence="7"/>
<evidence type="ECO:0000256" key="1">
    <source>
        <dbReference type="ARBA" id="ARBA00004953"/>
    </source>
</evidence>
<dbReference type="InterPro" id="IPR014776">
    <property type="entry name" value="4pyrrole_Mease_sub2"/>
</dbReference>
<dbReference type="InterPro" id="IPR000878">
    <property type="entry name" value="4pyrrol_Mease"/>
</dbReference>
<dbReference type="STRING" id="526222.Desal_0265"/>
<dbReference type="KEGG" id="dsa:Desal_0265"/>
<name>C6BW88_MARSD</name>
<dbReference type="InterPro" id="IPR014777">
    <property type="entry name" value="4pyrrole_Mease_sub1"/>
</dbReference>
<dbReference type="Gene3D" id="3.40.50.150">
    <property type="entry name" value="Vaccinia Virus protein VP39"/>
    <property type="match status" value="1"/>
</dbReference>
<dbReference type="InterPro" id="IPR050714">
    <property type="entry name" value="Cobalamin_biosynth_MTase"/>
</dbReference>
<dbReference type="InterPro" id="IPR029063">
    <property type="entry name" value="SAM-dependent_MTases_sf"/>
</dbReference>
<dbReference type="InterPro" id="IPR006365">
    <property type="entry name" value="Cbl_synth_CobL"/>
</dbReference>
<feature type="domain" description="Tetrapyrrole methylase" evidence="6">
    <location>
        <begin position="22"/>
        <end position="192"/>
    </location>
</feature>
<dbReference type="Pfam" id="PF00590">
    <property type="entry name" value="TP_methylase"/>
    <property type="match status" value="1"/>
</dbReference>
<dbReference type="Gene3D" id="3.40.1010.10">
    <property type="entry name" value="Cobalt-precorrin-4 Transmethylase, Domain 1"/>
    <property type="match status" value="1"/>
</dbReference>
<dbReference type="InterPro" id="IPR035996">
    <property type="entry name" value="4pyrrol_Methylase_sf"/>
</dbReference>
<evidence type="ECO:0000256" key="3">
    <source>
        <dbReference type="ARBA" id="ARBA00022603"/>
    </source>
</evidence>
<dbReference type="Proteomes" id="UP000002601">
    <property type="component" value="Chromosome"/>
</dbReference>
<evidence type="ECO:0000259" key="6">
    <source>
        <dbReference type="Pfam" id="PF00590"/>
    </source>
</evidence>